<sequence>MPQIRTLKDLDNGNKFGDTPANYYPPSRTELKEQISCAKKDREVAIYWGSQFADNYDVLDREKKRIQDNYNVLDREKKHIQDGFDKSKKENEKLSDRVHQLGEEIRQLHSEKNELMLQITRKDISLADAKSKFSIKSEEMQALQSKMKEEIQALQSRVKELEQDVSLAQDDLSEMESLKRKLQLENVEVTSKNIGLSLAKNDLEDSLTEKKDELAQIKVDLVIA</sequence>
<evidence type="ECO:0000256" key="1">
    <source>
        <dbReference type="SAM" id="Coils"/>
    </source>
</evidence>
<organism evidence="3 4">
    <name type="scientific">Rhizophagus irregularis</name>
    <dbReference type="NCBI Taxonomy" id="588596"/>
    <lineage>
        <taxon>Eukaryota</taxon>
        <taxon>Fungi</taxon>
        <taxon>Fungi incertae sedis</taxon>
        <taxon>Mucoromycota</taxon>
        <taxon>Glomeromycotina</taxon>
        <taxon>Glomeromycetes</taxon>
        <taxon>Glomerales</taxon>
        <taxon>Glomeraceae</taxon>
        <taxon>Rhizophagus</taxon>
    </lineage>
</organism>
<proteinExistence type="predicted"/>
<feature type="compositionally biased region" description="Basic and acidic residues" evidence="2">
    <location>
        <begin position="1"/>
        <end position="12"/>
    </location>
</feature>
<accession>A0A2N1NJF8</accession>
<reference evidence="3 4" key="1">
    <citation type="submission" date="2016-04" db="EMBL/GenBank/DDBJ databases">
        <title>Genome analyses suggest a sexual origin of heterokaryosis in a supposedly ancient asexual fungus.</title>
        <authorList>
            <person name="Ropars J."/>
            <person name="Sedzielewska K."/>
            <person name="Noel J."/>
            <person name="Charron P."/>
            <person name="Farinelli L."/>
            <person name="Marton T."/>
            <person name="Kruger M."/>
            <person name="Pelin A."/>
            <person name="Brachmann A."/>
            <person name="Corradi N."/>
        </authorList>
    </citation>
    <scope>NUCLEOTIDE SEQUENCE [LARGE SCALE GENOMIC DNA]</scope>
    <source>
        <strain evidence="3 4">C2</strain>
    </source>
</reference>
<dbReference type="VEuPathDB" id="FungiDB:FUN_022966"/>
<keyword evidence="1" id="KW-0175">Coiled coil</keyword>
<dbReference type="SUPFAM" id="SSF90257">
    <property type="entry name" value="Myosin rod fragments"/>
    <property type="match status" value="1"/>
</dbReference>
<dbReference type="Proteomes" id="UP000233469">
    <property type="component" value="Unassembled WGS sequence"/>
</dbReference>
<reference evidence="3 4" key="2">
    <citation type="submission" date="2017-10" db="EMBL/GenBank/DDBJ databases">
        <title>Extensive intraspecific genome diversity in a model arbuscular mycorrhizal fungus.</title>
        <authorList>
            <person name="Chen E.C.H."/>
            <person name="Morin E."/>
            <person name="Baudet D."/>
            <person name="Noel J."/>
            <person name="Ndikumana S."/>
            <person name="Charron P."/>
            <person name="St-Onge C."/>
            <person name="Giorgi J."/>
            <person name="Grigoriev I.V."/>
            <person name="Roux C."/>
            <person name="Martin F.M."/>
            <person name="Corradi N."/>
        </authorList>
    </citation>
    <scope>NUCLEOTIDE SEQUENCE [LARGE SCALE GENOMIC DNA]</scope>
    <source>
        <strain evidence="3 4">C2</strain>
    </source>
</reference>
<dbReference type="VEuPathDB" id="FungiDB:RhiirFUN_001203"/>
<feature type="region of interest" description="Disordered" evidence="2">
    <location>
        <begin position="1"/>
        <end position="27"/>
    </location>
</feature>
<dbReference type="AlphaFoldDB" id="A0A2N1NJF8"/>
<name>A0A2N1NJF8_9GLOM</name>
<protein>
    <submittedName>
        <fullName evidence="3">Uncharacterized protein</fullName>
    </submittedName>
</protein>
<gene>
    <name evidence="3" type="ORF">RhiirC2_709163</name>
</gene>
<dbReference type="VEuPathDB" id="FungiDB:RhiirA1_485248"/>
<comment type="caution">
    <text evidence="3">The sequence shown here is derived from an EMBL/GenBank/DDBJ whole genome shotgun (WGS) entry which is preliminary data.</text>
</comment>
<evidence type="ECO:0000313" key="4">
    <source>
        <dbReference type="Proteomes" id="UP000233469"/>
    </source>
</evidence>
<evidence type="ECO:0000256" key="2">
    <source>
        <dbReference type="SAM" id="MobiDB-lite"/>
    </source>
</evidence>
<feature type="coiled-coil region" evidence="1">
    <location>
        <begin position="56"/>
        <end position="220"/>
    </location>
</feature>
<dbReference type="EMBL" id="LLXL01000327">
    <property type="protein sequence ID" value="PKK74072.1"/>
    <property type="molecule type" value="Genomic_DNA"/>
</dbReference>
<evidence type="ECO:0000313" key="3">
    <source>
        <dbReference type="EMBL" id="PKK74072.1"/>
    </source>
</evidence>